<evidence type="ECO:0000313" key="2">
    <source>
        <dbReference type="Proteomes" id="UP000010448"/>
    </source>
</evidence>
<keyword evidence="2" id="KW-1185">Reference proteome</keyword>
<reference evidence="1 2" key="1">
    <citation type="journal article" date="2013" name="Genome Announc.">
        <title>Genome Sequence of Naphthalene-Degrading Soil Bacterium Pseudomonas putida CSV86.</title>
        <authorList>
            <person name="Phale P.S."/>
            <person name="Paliwal V."/>
            <person name="Raju S.C."/>
            <person name="Modak A."/>
            <person name="Purohit H.J."/>
        </authorList>
    </citation>
    <scope>NUCLEOTIDE SEQUENCE [LARGE SCALE GENOMIC DNA]</scope>
    <source>
        <strain evidence="1 2">CSV86</strain>
    </source>
</reference>
<comment type="caution">
    <text evidence="1">The sequence shown here is derived from an EMBL/GenBank/DDBJ whole genome shotgun (WGS) entry which is preliminary data.</text>
</comment>
<dbReference type="RefSeq" id="WP_170395355.1">
    <property type="nucleotide sequence ID" value="NZ_AMWJ02000008.1"/>
</dbReference>
<organism evidence="1 2">
    <name type="scientific">Pseudomonas bharatica CSV86</name>
    <dbReference type="NCBI Taxonomy" id="1005395"/>
    <lineage>
        <taxon>Bacteria</taxon>
        <taxon>Pseudomonadati</taxon>
        <taxon>Pseudomonadota</taxon>
        <taxon>Gammaproteobacteria</taxon>
        <taxon>Pseudomonadales</taxon>
        <taxon>Pseudomonadaceae</taxon>
        <taxon>Pseudomonas</taxon>
        <taxon>Pseudomonas bharatica</taxon>
    </lineage>
</organism>
<dbReference type="InterPro" id="IPR021427">
    <property type="entry name" value="DUF3077"/>
</dbReference>
<accession>A0A7K4ENI6</accession>
<evidence type="ECO:0000313" key="1">
    <source>
        <dbReference type="EMBL" id="NNJ19244.1"/>
    </source>
</evidence>
<dbReference type="AlphaFoldDB" id="A0A7K4ENI6"/>
<dbReference type="Pfam" id="PF11275">
    <property type="entry name" value="DUF3077"/>
    <property type="match status" value="1"/>
</dbReference>
<sequence>MHHEKLVPDPPRLTTVHTQFSACNNSHKPLFAVCDGVDIEDALVHLSMTLKSAAETNTQVCEQTERSLGGLAWATYHSLEISQALVESLLSGLAQQGASG</sequence>
<gene>
    <name evidence="1" type="ORF">CSV86_031240</name>
</gene>
<protein>
    <submittedName>
        <fullName evidence="1">DUF3077 domain-containing protein</fullName>
    </submittedName>
</protein>
<dbReference type="EMBL" id="AMWJ02000008">
    <property type="protein sequence ID" value="NNJ19244.1"/>
    <property type="molecule type" value="Genomic_DNA"/>
</dbReference>
<dbReference type="Proteomes" id="UP000010448">
    <property type="component" value="Unassembled WGS sequence"/>
</dbReference>
<proteinExistence type="predicted"/>
<name>A0A7K4ENI6_9PSED</name>